<protein>
    <submittedName>
        <fullName evidence="1">Uncharacterized protein</fullName>
    </submittedName>
</protein>
<name>X1RMX7_9ZZZZ</name>
<gene>
    <name evidence="1" type="ORF">S06H3_67144</name>
</gene>
<organism evidence="1">
    <name type="scientific">marine sediment metagenome</name>
    <dbReference type="NCBI Taxonomy" id="412755"/>
    <lineage>
        <taxon>unclassified sequences</taxon>
        <taxon>metagenomes</taxon>
        <taxon>ecological metagenomes</taxon>
    </lineage>
</organism>
<evidence type="ECO:0000313" key="1">
    <source>
        <dbReference type="EMBL" id="GAI64505.1"/>
    </source>
</evidence>
<feature type="non-terminal residue" evidence="1">
    <location>
        <position position="31"/>
    </location>
</feature>
<comment type="caution">
    <text evidence="1">The sequence shown here is derived from an EMBL/GenBank/DDBJ whole genome shotgun (WGS) entry which is preliminary data.</text>
</comment>
<dbReference type="EMBL" id="BARV01046278">
    <property type="protein sequence ID" value="GAI64505.1"/>
    <property type="molecule type" value="Genomic_DNA"/>
</dbReference>
<reference evidence="1" key="1">
    <citation type="journal article" date="2014" name="Front. Microbiol.">
        <title>High frequency of phylogenetically diverse reductive dehalogenase-homologous genes in deep subseafloor sedimentary metagenomes.</title>
        <authorList>
            <person name="Kawai M."/>
            <person name="Futagami T."/>
            <person name="Toyoda A."/>
            <person name="Takaki Y."/>
            <person name="Nishi S."/>
            <person name="Hori S."/>
            <person name="Arai W."/>
            <person name="Tsubouchi T."/>
            <person name="Morono Y."/>
            <person name="Uchiyama I."/>
            <person name="Ito T."/>
            <person name="Fujiyama A."/>
            <person name="Inagaki F."/>
            <person name="Takami H."/>
        </authorList>
    </citation>
    <scope>NUCLEOTIDE SEQUENCE</scope>
    <source>
        <strain evidence="1">Expedition CK06-06</strain>
    </source>
</reference>
<dbReference type="AlphaFoldDB" id="X1RMX7"/>
<sequence length="31" mass="3874">MKMSDEQKLHECIEKYRGKWEIKTDWGYIKV</sequence>
<accession>X1RMX7</accession>
<proteinExistence type="predicted"/>